<evidence type="ECO:0000256" key="6">
    <source>
        <dbReference type="ARBA" id="ARBA00023242"/>
    </source>
</evidence>
<accession>A0AAQ4R549</accession>
<dbReference type="GO" id="GO:0016020">
    <property type="term" value="C:membrane"/>
    <property type="evidence" value="ECO:0007669"/>
    <property type="project" value="UniProtKB-SubCell"/>
</dbReference>
<reference evidence="10 11" key="1">
    <citation type="journal article" date="2021" name="G3 (Bethesda)">
        <title>Improved contiguity of the threespine stickleback genome using long-read sequencing.</title>
        <authorList>
            <person name="Nath S."/>
            <person name="Shaw D.E."/>
            <person name="White M.A."/>
        </authorList>
    </citation>
    <scope>NUCLEOTIDE SEQUENCE [LARGE SCALE GENOMIC DNA]</scope>
    <source>
        <strain evidence="10 11">Lake Benthic</strain>
    </source>
</reference>
<dbReference type="CDD" id="cd14706">
    <property type="entry name" value="bZIP_CREBZF"/>
    <property type="match status" value="1"/>
</dbReference>
<dbReference type="InterPro" id="IPR046347">
    <property type="entry name" value="bZIP_sf"/>
</dbReference>
<dbReference type="PANTHER" id="PTHR46164:SF3">
    <property type="entry name" value="ATF6, ISOFORM C"/>
    <property type="match status" value="1"/>
</dbReference>
<sequence length="258" mass="28842">MITRRRRTVNHTAVQPLEVEVVETVKGFSSPPESFPCDDMSNAGLELDDLFGIEDLKWTLERETASSLFDIELANLGFSAKDQDSEIEASTASSPDRTSSDSRIKKRQSQSSHMINKNAVAARLNRLRKKEYVTSLEKKVGVLSSENNVLRHENSQLTKRVEELEDETRYLRAVLANESMLAQLLSRLSGVNGMKLSSSLFQGPNSNDHDYAMPRKRAKVEEKETAGGVCLHVDKNHVSVEFCTKCAESASTSLKIFF</sequence>
<dbReference type="Gene3D" id="1.20.5.170">
    <property type="match status" value="1"/>
</dbReference>
<dbReference type="GO" id="GO:0005634">
    <property type="term" value="C:nucleus"/>
    <property type="evidence" value="ECO:0007669"/>
    <property type="project" value="TreeGrafter"/>
</dbReference>
<name>A0AAQ4R549_GASAC</name>
<evidence type="ECO:0000256" key="7">
    <source>
        <dbReference type="SAM" id="Coils"/>
    </source>
</evidence>
<dbReference type="GeneTree" id="ENSGT00390000016589"/>
<dbReference type="GO" id="GO:0000981">
    <property type="term" value="F:DNA-binding transcription factor activity, RNA polymerase II-specific"/>
    <property type="evidence" value="ECO:0007669"/>
    <property type="project" value="TreeGrafter"/>
</dbReference>
<keyword evidence="6" id="KW-0539">Nucleus</keyword>
<evidence type="ECO:0000313" key="11">
    <source>
        <dbReference type="Proteomes" id="UP000007635"/>
    </source>
</evidence>
<evidence type="ECO:0000256" key="2">
    <source>
        <dbReference type="ARBA" id="ARBA00009050"/>
    </source>
</evidence>
<feature type="coiled-coil region" evidence="7">
    <location>
        <begin position="147"/>
        <end position="174"/>
    </location>
</feature>
<dbReference type="GO" id="GO:0000978">
    <property type="term" value="F:RNA polymerase II cis-regulatory region sequence-specific DNA binding"/>
    <property type="evidence" value="ECO:0007669"/>
    <property type="project" value="TreeGrafter"/>
</dbReference>
<dbReference type="InterPro" id="IPR051882">
    <property type="entry name" value="ATF_bZIP_TF"/>
</dbReference>
<organism evidence="10 11">
    <name type="scientific">Gasterosteus aculeatus aculeatus</name>
    <name type="common">three-spined stickleback</name>
    <dbReference type="NCBI Taxonomy" id="481459"/>
    <lineage>
        <taxon>Eukaryota</taxon>
        <taxon>Metazoa</taxon>
        <taxon>Chordata</taxon>
        <taxon>Craniata</taxon>
        <taxon>Vertebrata</taxon>
        <taxon>Euteleostomi</taxon>
        <taxon>Actinopterygii</taxon>
        <taxon>Neopterygii</taxon>
        <taxon>Teleostei</taxon>
        <taxon>Neoteleostei</taxon>
        <taxon>Acanthomorphata</taxon>
        <taxon>Eupercaria</taxon>
        <taxon>Perciformes</taxon>
        <taxon>Cottioidei</taxon>
        <taxon>Gasterosteales</taxon>
        <taxon>Gasterosteidae</taxon>
        <taxon>Gasterosteus</taxon>
    </lineage>
</organism>
<evidence type="ECO:0000259" key="9">
    <source>
        <dbReference type="PROSITE" id="PS50217"/>
    </source>
</evidence>
<evidence type="ECO:0000256" key="5">
    <source>
        <dbReference type="ARBA" id="ARBA00023163"/>
    </source>
</evidence>
<feature type="domain" description="BZIP" evidence="9">
    <location>
        <begin position="117"/>
        <end position="171"/>
    </location>
</feature>
<evidence type="ECO:0000313" key="10">
    <source>
        <dbReference type="Ensembl" id="ENSGACP00000057743.1"/>
    </source>
</evidence>
<feature type="compositionally biased region" description="Polar residues" evidence="8">
    <location>
        <begin position="88"/>
        <end position="97"/>
    </location>
</feature>
<dbReference type="PANTHER" id="PTHR46164">
    <property type="entry name" value="ATF6, ISOFORM C"/>
    <property type="match status" value="1"/>
</dbReference>
<dbReference type="SMART" id="SM00338">
    <property type="entry name" value="BRLZ"/>
    <property type="match status" value="1"/>
</dbReference>
<dbReference type="GO" id="GO:0030968">
    <property type="term" value="P:endoplasmic reticulum unfolded protein response"/>
    <property type="evidence" value="ECO:0007669"/>
    <property type="project" value="TreeGrafter"/>
</dbReference>
<proteinExistence type="inferred from homology"/>
<dbReference type="FunFam" id="1.20.5.170:FF:000125">
    <property type="entry name" value="LAS1-like, ribosome biogenesis factor"/>
    <property type="match status" value="1"/>
</dbReference>
<dbReference type="Proteomes" id="UP000007635">
    <property type="component" value="Chromosome XII"/>
</dbReference>
<feature type="region of interest" description="Disordered" evidence="8">
    <location>
        <begin position="84"/>
        <end position="118"/>
    </location>
</feature>
<protein>
    <recommendedName>
        <fullName evidence="9">BZIP domain-containing protein</fullName>
    </recommendedName>
</protein>
<keyword evidence="3" id="KW-0805">Transcription regulation</keyword>
<keyword evidence="11" id="KW-1185">Reference proteome</keyword>
<evidence type="ECO:0000256" key="3">
    <source>
        <dbReference type="ARBA" id="ARBA00023015"/>
    </source>
</evidence>
<reference evidence="10" key="3">
    <citation type="submission" date="2025-09" db="UniProtKB">
        <authorList>
            <consortium name="Ensembl"/>
        </authorList>
    </citation>
    <scope>IDENTIFICATION</scope>
</reference>
<dbReference type="PROSITE" id="PS50217">
    <property type="entry name" value="BZIP"/>
    <property type="match status" value="1"/>
</dbReference>
<reference evidence="10" key="2">
    <citation type="submission" date="2025-08" db="UniProtKB">
        <authorList>
            <consortium name="Ensembl"/>
        </authorList>
    </citation>
    <scope>IDENTIFICATION</scope>
</reference>
<keyword evidence="5" id="KW-0804">Transcription</keyword>
<evidence type="ECO:0000256" key="4">
    <source>
        <dbReference type="ARBA" id="ARBA00023125"/>
    </source>
</evidence>
<dbReference type="AlphaFoldDB" id="A0AAQ4R549"/>
<keyword evidence="4" id="KW-0238">DNA-binding</keyword>
<comment type="similarity">
    <text evidence="2">Belongs to the bZIP family. ATF subfamily.</text>
</comment>
<comment type="subcellular location">
    <subcellularLocation>
        <location evidence="1">Membrane</location>
        <topology evidence="1">Single-pass membrane protein</topology>
    </subcellularLocation>
</comment>
<evidence type="ECO:0000256" key="8">
    <source>
        <dbReference type="SAM" id="MobiDB-lite"/>
    </source>
</evidence>
<keyword evidence="7" id="KW-0175">Coiled coil</keyword>
<dbReference type="Ensembl" id="ENSGACT00000086771.1">
    <property type="protein sequence ID" value="ENSGACP00000057743.1"/>
    <property type="gene ID" value="ENSGACG00000033567.1"/>
</dbReference>
<dbReference type="Pfam" id="PF00170">
    <property type="entry name" value="bZIP_1"/>
    <property type="match status" value="1"/>
</dbReference>
<dbReference type="InterPro" id="IPR004827">
    <property type="entry name" value="bZIP"/>
</dbReference>
<dbReference type="SUPFAM" id="SSF57959">
    <property type="entry name" value="Leucine zipper domain"/>
    <property type="match status" value="1"/>
</dbReference>
<evidence type="ECO:0000256" key="1">
    <source>
        <dbReference type="ARBA" id="ARBA00004167"/>
    </source>
</evidence>